<keyword evidence="4" id="KW-1185">Reference proteome</keyword>
<evidence type="ECO:0000256" key="1">
    <source>
        <dbReference type="SAM" id="MobiDB-lite"/>
    </source>
</evidence>
<evidence type="ECO:0000313" key="4">
    <source>
        <dbReference type="Proteomes" id="UP001247542"/>
    </source>
</evidence>
<gene>
    <name evidence="3" type="ORF">QS713_01230</name>
</gene>
<dbReference type="Pfam" id="PF01593">
    <property type="entry name" value="Amino_oxidase"/>
    <property type="match status" value="1"/>
</dbReference>
<accession>A0ABU3I8I5</accession>
<proteinExistence type="predicted"/>
<dbReference type="InterPro" id="IPR036188">
    <property type="entry name" value="FAD/NAD-bd_sf"/>
</dbReference>
<dbReference type="EMBL" id="JASXSX010000001">
    <property type="protein sequence ID" value="MDT3766689.1"/>
    <property type="molecule type" value="Genomic_DNA"/>
</dbReference>
<sequence length="521" mass="54039">MSMQADIVIVGGGLAGMTAAYEATKQGLRPVVVETRGRPGGLIASAKLAGVPFDIGAESWATRSPAVGELVDELGLETCAPTGRSWIYNQALGKTYPIPEGSLGLPADIDAPEVLTAIGESGVARAKQDLTMDPKVGADCEDMESLVTTRLGEAVARHLVEPVAGGIHTNTLDRLAVDTTVPGLRIGLKETGSLLAATARIAQANPGPKVAQTYGGMFRLIEALQAEVVARGGNVLTRHAVPALHANAAQGSAGTGQTSASAGQDRSSASEDQADVAEDALWTVDVQATERGADPAADPVPTGEVQQIHTDRLVVALPGPHAMQLLSQALKITAWELPLGAPIAHQVLMLQAPELDAGPRGSGLLITPVEGSQQTKDPTEPPVTGAKTSRIIGAKAVSHLSYKWGWMREVLPAGRHLLRVSYGRADEPYPQPTVEGALADVNQAMGVNISPDAVVGSMLVRWDGQLAPQTPTHRAYVARLQQELEDYQGLAVCGAWVAGSGFAAVVPASCAAVQGLVNPRG</sequence>
<dbReference type="Gene3D" id="3.90.660.20">
    <property type="entry name" value="Protoporphyrinogen oxidase, mitochondrial, domain 2"/>
    <property type="match status" value="1"/>
</dbReference>
<dbReference type="PANTHER" id="PTHR42923">
    <property type="entry name" value="PROTOPORPHYRINOGEN OXIDASE"/>
    <property type="match status" value="1"/>
</dbReference>
<name>A0ABU3I8I5_9ACTO</name>
<reference evidence="3 4" key="1">
    <citation type="submission" date="2023-06" db="EMBL/GenBank/DDBJ databases">
        <title>Draft genome sequence of Gleimia hominis type strain CCUG 57540T.</title>
        <authorList>
            <person name="Salva-Serra F."/>
            <person name="Cardew S."/>
            <person name="Jensie Markopoulos S."/>
            <person name="Ohlen M."/>
            <person name="Inganas E."/>
            <person name="Svensson-Stadler L."/>
            <person name="Moore E.R.B."/>
        </authorList>
    </citation>
    <scope>NUCLEOTIDE SEQUENCE [LARGE SCALE GENOMIC DNA]</scope>
    <source>
        <strain evidence="3 4">CCUG 57540</strain>
    </source>
</reference>
<dbReference type="PANTHER" id="PTHR42923:SF3">
    <property type="entry name" value="PROTOPORPHYRINOGEN OXIDASE"/>
    <property type="match status" value="1"/>
</dbReference>
<evidence type="ECO:0000259" key="2">
    <source>
        <dbReference type="Pfam" id="PF01593"/>
    </source>
</evidence>
<feature type="domain" description="Amine oxidase" evidence="2">
    <location>
        <begin position="14"/>
        <end position="246"/>
    </location>
</feature>
<organism evidence="3 4">
    <name type="scientific">Gleimia hominis</name>
    <dbReference type="NCBI Taxonomy" id="595468"/>
    <lineage>
        <taxon>Bacteria</taxon>
        <taxon>Bacillati</taxon>
        <taxon>Actinomycetota</taxon>
        <taxon>Actinomycetes</taxon>
        <taxon>Actinomycetales</taxon>
        <taxon>Actinomycetaceae</taxon>
        <taxon>Gleimia</taxon>
    </lineage>
</organism>
<dbReference type="InterPro" id="IPR050464">
    <property type="entry name" value="Zeta_carotene_desat/Oxidored"/>
</dbReference>
<dbReference type="Gene3D" id="1.10.3110.10">
    <property type="entry name" value="protoporphyrinogen ix oxidase, domain 3"/>
    <property type="match status" value="1"/>
</dbReference>
<dbReference type="PRINTS" id="PR00411">
    <property type="entry name" value="PNDRDTASEI"/>
</dbReference>
<dbReference type="SUPFAM" id="SSF51905">
    <property type="entry name" value="FAD/NAD(P)-binding domain"/>
    <property type="match status" value="1"/>
</dbReference>
<dbReference type="Proteomes" id="UP001247542">
    <property type="component" value="Unassembled WGS sequence"/>
</dbReference>
<evidence type="ECO:0000313" key="3">
    <source>
        <dbReference type="EMBL" id="MDT3766689.1"/>
    </source>
</evidence>
<dbReference type="RefSeq" id="WP_313271789.1">
    <property type="nucleotide sequence ID" value="NZ_JASXSX010000001.1"/>
</dbReference>
<dbReference type="Gene3D" id="3.50.50.60">
    <property type="entry name" value="FAD/NAD(P)-binding domain"/>
    <property type="match status" value="1"/>
</dbReference>
<feature type="region of interest" description="Disordered" evidence="1">
    <location>
        <begin position="248"/>
        <end position="274"/>
    </location>
</feature>
<protein>
    <submittedName>
        <fullName evidence="3">FAD-dependent oxidoreductase</fullName>
    </submittedName>
</protein>
<comment type="caution">
    <text evidence="3">The sequence shown here is derived from an EMBL/GenBank/DDBJ whole genome shotgun (WGS) entry which is preliminary data.</text>
</comment>
<dbReference type="InterPro" id="IPR002937">
    <property type="entry name" value="Amino_oxidase"/>
</dbReference>
<feature type="compositionally biased region" description="Polar residues" evidence="1">
    <location>
        <begin position="249"/>
        <end position="271"/>
    </location>
</feature>